<dbReference type="EMBL" id="HACG01005201">
    <property type="protein sequence ID" value="CEK52066.1"/>
    <property type="molecule type" value="Transcribed_RNA"/>
</dbReference>
<protein>
    <recommendedName>
        <fullName evidence="2">Dehydrogenase/reductase SDR family member 12</fullName>
    </recommendedName>
</protein>
<dbReference type="Gene3D" id="3.40.50.720">
    <property type="entry name" value="NAD(P)-binding Rossmann-like Domain"/>
    <property type="match status" value="1"/>
</dbReference>
<accession>A0A0B6Y8B8</accession>
<evidence type="ECO:0008006" key="2">
    <source>
        <dbReference type="Google" id="ProtNLM"/>
    </source>
</evidence>
<dbReference type="InterPro" id="IPR052992">
    <property type="entry name" value="SDR_member_12"/>
</dbReference>
<organism evidence="1">
    <name type="scientific">Arion vulgaris</name>
    <dbReference type="NCBI Taxonomy" id="1028688"/>
    <lineage>
        <taxon>Eukaryota</taxon>
        <taxon>Metazoa</taxon>
        <taxon>Spiralia</taxon>
        <taxon>Lophotrochozoa</taxon>
        <taxon>Mollusca</taxon>
        <taxon>Gastropoda</taxon>
        <taxon>Heterobranchia</taxon>
        <taxon>Euthyneura</taxon>
        <taxon>Panpulmonata</taxon>
        <taxon>Eupulmonata</taxon>
        <taxon>Stylommatophora</taxon>
        <taxon>Helicina</taxon>
        <taxon>Arionoidea</taxon>
        <taxon>Arionidae</taxon>
        <taxon>Arion</taxon>
    </lineage>
</organism>
<dbReference type="PANTHER" id="PTHR44656">
    <property type="entry name" value="DEHYDROGENASE/REDUCTASE SDR FAMILY MEMBER 12"/>
    <property type="match status" value="1"/>
</dbReference>
<dbReference type="InterPro" id="IPR036291">
    <property type="entry name" value="NAD(P)-bd_dom_sf"/>
</dbReference>
<reference evidence="1" key="1">
    <citation type="submission" date="2014-12" db="EMBL/GenBank/DDBJ databases">
        <title>Insight into the proteome of Arion vulgaris.</title>
        <authorList>
            <person name="Aradska J."/>
            <person name="Bulat T."/>
            <person name="Smidak R."/>
            <person name="Sarate P."/>
            <person name="Gangsoo J."/>
            <person name="Sialana F."/>
            <person name="Bilban M."/>
            <person name="Lubec G."/>
        </authorList>
    </citation>
    <scope>NUCLEOTIDE SEQUENCE</scope>
    <source>
        <tissue evidence="1">Skin</tissue>
    </source>
</reference>
<dbReference type="AlphaFoldDB" id="A0A0B6Y8B8"/>
<proteinExistence type="predicted"/>
<name>A0A0B6Y8B8_9EUPU</name>
<dbReference type="SUPFAM" id="SSF51735">
    <property type="entry name" value="NAD(P)-binding Rossmann-fold domains"/>
    <property type="match status" value="1"/>
</dbReference>
<dbReference type="Pfam" id="PF00106">
    <property type="entry name" value="adh_short"/>
    <property type="match status" value="1"/>
</dbReference>
<dbReference type="InterPro" id="IPR002347">
    <property type="entry name" value="SDR_fam"/>
</dbReference>
<evidence type="ECO:0000313" key="1">
    <source>
        <dbReference type="EMBL" id="CEK52066.1"/>
    </source>
</evidence>
<dbReference type="PRINTS" id="PR00081">
    <property type="entry name" value="GDHRDH"/>
</dbReference>
<dbReference type="PANTHER" id="PTHR44656:SF7">
    <property type="entry name" value="DEHYDROGENASE_REDUCTASE SDR FAMILY MEMBER 12"/>
    <property type="match status" value="1"/>
</dbReference>
<sequence>MSLYRNITWYMKGLREYTKNGYEIASKNFNSSDLDVDIGHRSYMITGANRGLGLFVALAIAKKGATVHIVCRNKENGMEAQKNIQEQSLNQKVHLHVLDLSKPGDIMAFTKKFTNDGQALNVLINNAGVLVSGDKRQVTADGIETTFATNTLGVHILTLGLLPVLKNNEDPRVVIVSSGGMLVQKLDIRDLQFENMSKFDGTMAYAQTKRQEVVMASQYAKIYPEIYFSSMHPGWADTPGTQSSLPDFYTKMKDRLRSEEQGADTIIWLAISPAATKLDSGLFFQDRKPAPTHLPLAWTKSSSTDEQALMDKLAELFQQFTTVH</sequence>
<gene>
    <name evidence="1" type="primary">ORF15376</name>
</gene>